<dbReference type="AlphaFoldDB" id="A0A6S6R0D4"/>
<reference evidence="2 3" key="1">
    <citation type="journal article" date="2016" name="Int. J. Syst. Evol. Microbiol.">
        <title>Descriptions of Anaerotaenia torta gen. nov., sp. nov. and Anaerocolumna cellulosilytica gen. nov., sp. nov. isolated from a methanogenic reactor of cattle waste.</title>
        <authorList>
            <person name="Uek A."/>
            <person name="Ohtaki Y."/>
            <person name="Kaku N."/>
            <person name="Ueki K."/>
        </authorList>
    </citation>
    <scope>NUCLEOTIDE SEQUENCE [LARGE SCALE GENOMIC DNA]</scope>
    <source>
        <strain evidence="2 3">SN021</strain>
    </source>
</reference>
<feature type="region of interest" description="Disordered" evidence="1">
    <location>
        <begin position="1"/>
        <end position="20"/>
    </location>
</feature>
<dbReference type="Proteomes" id="UP000515561">
    <property type="component" value="Chromosome"/>
</dbReference>
<dbReference type="PANTHER" id="PTHR32305">
    <property type="match status" value="1"/>
</dbReference>
<feature type="compositionally biased region" description="Polar residues" evidence="1">
    <location>
        <begin position="1"/>
        <end position="15"/>
    </location>
</feature>
<accession>A0A6S6R0D4</accession>
<dbReference type="PANTHER" id="PTHR32305:SF17">
    <property type="entry name" value="TRNA NUCLEASE WAPA"/>
    <property type="match status" value="1"/>
</dbReference>
<dbReference type="Gene3D" id="2.180.10.10">
    <property type="entry name" value="RHS repeat-associated core"/>
    <property type="match status" value="1"/>
</dbReference>
<protein>
    <submittedName>
        <fullName evidence="2">Uncharacterized protein</fullName>
    </submittedName>
</protein>
<feature type="compositionally biased region" description="Basic and acidic residues" evidence="1">
    <location>
        <begin position="231"/>
        <end position="247"/>
    </location>
</feature>
<feature type="region of interest" description="Disordered" evidence="1">
    <location>
        <begin position="223"/>
        <end position="247"/>
    </location>
</feature>
<dbReference type="KEGG" id="acel:acsn021_30750"/>
<sequence length="386" mass="44638">MVFNPSNSMQESGLLSNKEGKESLLQSSRYEYDGFNKTRKVTVEYFGNEKETPTAVQIQENFYDAENLRYGIAENGERTNFITNGWKVLAEQDESNQTTNRIVLGYGIIASDSLKQEGNAYQYFHWNEHGDTEYITGEDGQVLNRYGYDAFGSLTTAEEIVRNRYTYNGEQYDAITSQYYLRARFYNPQVARFTQEDVYRGDGLNLYAYCANNPVMYEDTSGYNAQSKCPKPGEPEGQKKQTEESKPKIDYRKVADYVKDLEEQTGIKLNKKQIKELKNALRKKAYSKLTPQETLAHRKEFNKVKNDLIAQWEKETGQVWPTYTQIVYDKNGKPARNIGDFYDAHHVIENNYGGDHSWWNITPAKFPDEHQGGIHRSQSPARKLFN</sequence>
<dbReference type="EMBL" id="AP023367">
    <property type="protein sequence ID" value="BCJ95506.1"/>
    <property type="molecule type" value="Genomic_DNA"/>
</dbReference>
<dbReference type="InterPro" id="IPR050708">
    <property type="entry name" value="T6SS_VgrG/RHS"/>
</dbReference>
<gene>
    <name evidence="2" type="ORF">acsn021_30750</name>
</gene>
<dbReference type="NCBIfam" id="TIGR03696">
    <property type="entry name" value="Rhs_assc_core"/>
    <property type="match status" value="1"/>
</dbReference>
<proteinExistence type="predicted"/>
<name>A0A6S6R0D4_9FIRM</name>
<dbReference type="InterPro" id="IPR022385">
    <property type="entry name" value="Rhs_assc_core"/>
</dbReference>
<evidence type="ECO:0000313" key="3">
    <source>
        <dbReference type="Proteomes" id="UP000515561"/>
    </source>
</evidence>
<dbReference type="RefSeq" id="WP_184096148.1">
    <property type="nucleotide sequence ID" value="NZ_AP023367.1"/>
</dbReference>
<evidence type="ECO:0000256" key="1">
    <source>
        <dbReference type="SAM" id="MobiDB-lite"/>
    </source>
</evidence>
<organism evidence="2 3">
    <name type="scientific">Anaerocolumna cellulosilytica</name>
    <dbReference type="NCBI Taxonomy" id="433286"/>
    <lineage>
        <taxon>Bacteria</taxon>
        <taxon>Bacillati</taxon>
        <taxon>Bacillota</taxon>
        <taxon>Clostridia</taxon>
        <taxon>Lachnospirales</taxon>
        <taxon>Lachnospiraceae</taxon>
        <taxon>Anaerocolumna</taxon>
    </lineage>
</organism>
<keyword evidence="3" id="KW-1185">Reference proteome</keyword>
<evidence type="ECO:0000313" key="2">
    <source>
        <dbReference type="EMBL" id="BCJ95506.1"/>
    </source>
</evidence>